<dbReference type="EnsemblMetazoa" id="XM_020005232.1">
    <property type="protein sequence ID" value="XP_019860791.1"/>
    <property type="gene ID" value="LOC109589116"/>
</dbReference>
<dbReference type="GeneID" id="109589116"/>
<dbReference type="Proteomes" id="UP000007879">
    <property type="component" value="Unassembled WGS sequence"/>
</dbReference>
<protein>
    <recommendedName>
        <fullName evidence="4">Protein kinase domain-containing protein</fullName>
    </recommendedName>
</protein>
<organism evidence="2 3">
    <name type="scientific">Amphimedon queenslandica</name>
    <name type="common">Sponge</name>
    <dbReference type="NCBI Taxonomy" id="400682"/>
    <lineage>
        <taxon>Eukaryota</taxon>
        <taxon>Metazoa</taxon>
        <taxon>Porifera</taxon>
        <taxon>Demospongiae</taxon>
        <taxon>Heteroscleromorpha</taxon>
        <taxon>Haplosclerida</taxon>
        <taxon>Niphatidae</taxon>
        <taxon>Amphimedon</taxon>
    </lineage>
</organism>
<accession>A0AAN0JV64</accession>
<keyword evidence="1" id="KW-0067">ATP-binding</keyword>
<dbReference type="KEGG" id="aqu:109589116"/>
<evidence type="ECO:0000313" key="2">
    <source>
        <dbReference type="EnsemblMetazoa" id="XP_019860791.1"/>
    </source>
</evidence>
<dbReference type="InterPro" id="IPR017441">
    <property type="entry name" value="Protein_kinase_ATP_BS"/>
</dbReference>
<evidence type="ECO:0000313" key="3">
    <source>
        <dbReference type="Proteomes" id="UP000007879"/>
    </source>
</evidence>
<keyword evidence="3" id="KW-1185">Reference proteome</keyword>
<dbReference type="SUPFAM" id="SSF56112">
    <property type="entry name" value="Protein kinase-like (PK-like)"/>
    <property type="match status" value="1"/>
</dbReference>
<reference evidence="3" key="1">
    <citation type="journal article" date="2010" name="Nature">
        <title>The Amphimedon queenslandica genome and the evolution of animal complexity.</title>
        <authorList>
            <person name="Srivastava M."/>
            <person name="Simakov O."/>
            <person name="Chapman J."/>
            <person name="Fahey B."/>
            <person name="Gauthier M.E."/>
            <person name="Mitros T."/>
            <person name="Richards G.S."/>
            <person name="Conaco C."/>
            <person name="Dacre M."/>
            <person name="Hellsten U."/>
            <person name="Larroux C."/>
            <person name="Putnam N.H."/>
            <person name="Stanke M."/>
            <person name="Adamska M."/>
            <person name="Darling A."/>
            <person name="Degnan S.M."/>
            <person name="Oakley T.H."/>
            <person name="Plachetzki D.C."/>
            <person name="Zhai Y."/>
            <person name="Adamski M."/>
            <person name="Calcino A."/>
            <person name="Cummins S.F."/>
            <person name="Goodstein D.M."/>
            <person name="Harris C."/>
            <person name="Jackson D.J."/>
            <person name="Leys S.P."/>
            <person name="Shu S."/>
            <person name="Woodcroft B.J."/>
            <person name="Vervoort M."/>
            <person name="Kosik K.S."/>
            <person name="Manning G."/>
            <person name="Degnan B.M."/>
            <person name="Rokhsar D.S."/>
        </authorList>
    </citation>
    <scope>NUCLEOTIDE SEQUENCE [LARGE SCALE GENOMIC DNA]</scope>
</reference>
<evidence type="ECO:0008006" key="4">
    <source>
        <dbReference type="Google" id="ProtNLM"/>
    </source>
</evidence>
<dbReference type="GO" id="GO:0005524">
    <property type="term" value="F:ATP binding"/>
    <property type="evidence" value="ECO:0007669"/>
    <property type="project" value="UniProtKB-UniRule"/>
</dbReference>
<dbReference type="AlphaFoldDB" id="A0AAN0JV64"/>
<dbReference type="Gene3D" id="3.30.200.20">
    <property type="entry name" value="Phosphorylase Kinase, domain 1"/>
    <property type="match status" value="1"/>
</dbReference>
<dbReference type="PROSITE" id="PS00107">
    <property type="entry name" value="PROTEIN_KINASE_ATP"/>
    <property type="match status" value="1"/>
</dbReference>
<evidence type="ECO:0000256" key="1">
    <source>
        <dbReference type="PROSITE-ProRule" id="PRU10141"/>
    </source>
</evidence>
<name>A0AAN0JV64_AMPQE</name>
<dbReference type="RefSeq" id="XP_019860791.1">
    <property type="nucleotide sequence ID" value="XM_020005232.1"/>
</dbReference>
<keyword evidence="1" id="KW-0547">Nucleotide-binding</keyword>
<proteinExistence type="predicted"/>
<sequence>MSNKAGEDVEEVVAGMEYPVIEEISLKFKPENTLIGVGASGRVRFATHKGRDVAVKYFRSVSEKEEFEQEVSLIVTH</sequence>
<feature type="binding site" evidence="1">
    <location>
        <position position="56"/>
    </location>
    <ligand>
        <name>ATP</name>
        <dbReference type="ChEBI" id="CHEBI:30616"/>
    </ligand>
</feature>
<dbReference type="InterPro" id="IPR011009">
    <property type="entry name" value="Kinase-like_dom_sf"/>
</dbReference>
<reference evidence="2" key="2">
    <citation type="submission" date="2024-06" db="UniProtKB">
        <authorList>
            <consortium name="EnsemblMetazoa"/>
        </authorList>
    </citation>
    <scope>IDENTIFICATION</scope>
</reference>